<dbReference type="InterPro" id="IPR036869">
    <property type="entry name" value="J_dom_sf"/>
</dbReference>
<dbReference type="GO" id="GO:0006508">
    <property type="term" value="P:proteolysis"/>
    <property type="evidence" value="ECO:0007669"/>
    <property type="project" value="UniProtKB-KW"/>
</dbReference>
<keyword evidence="5" id="KW-0333">Golgi apparatus</keyword>
<evidence type="ECO:0000313" key="9">
    <source>
        <dbReference type="EMBL" id="RXH91216.1"/>
    </source>
</evidence>
<dbReference type="InterPro" id="IPR042266">
    <property type="entry name" value="PPPDE_sf"/>
</dbReference>
<dbReference type="GO" id="GO:0008233">
    <property type="term" value="F:peptidase activity"/>
    <property type="evidence" value="ECO:0007669"/>
    <property type="project" value="UniProtKB-KW"/>
</dbReference>
<feature type="region of interest" description="Disordered" evidence="7">
    <location>
        <begin position="499"/>
        <end position="535"/>
    </location>
</feature>
<dbReference type="Proteomes" id="UP000290289">
    <property type="component" value="Chromosome 8"/>
</dbReference>
<feature type="compositionally biased region" description="Basic and acidic residues" evidence="7">
    <location>
        <begin position="661"/>
        <end position="675"/>
    </location>
</feature>
<dbReference type="PANTHER" id="PTHR46581">
    <property type="entry name" value="ARABINOSYLTRANSFERASE RRA3"/>
    <property type="match status" value="1"/>
</dbReference>
<evidence type="ECO:0000256" key="3">
    <source>
        <dbReference type="ARBA" id="ARBA00022670"/>
    </source>
</evidence>
<organism evidence="9 10">
    <name type="scientific">Malus domestica</name>
    <name type="common">Apple</name>
    <name type="synonym">Pyrus malus</name>
    <dbReference type="NCBI Taxonomy" id="3750"/>
    <lineage>
        <taxon>Eukaryota</taxon>
        <taxon>Viridiplantae</taxon>
        <taxon>Streptophyta</taxon>
        <taxon>Embryophyta</taxon>
        <taxon>Tracheophyta</taxon>
        <taxon>Spermatophyta</taxon>
        <taxon>Magnoliopsida</taxon>
        <taxon>eudicotyledons</taxon>
        <taxon>Gunneridae</taxon>
        <taxon>Pentapetalae</taxon>
        <taxon>rosids</taxon>
        <taxon>fabids</taxon>
        <taxon>Rosales</taxon>
        <taxon>Rosaceae</taxon>
        <taxon>Amygdaloideae</taxon>
        <taxon>Maleae</taxon>
        <taxon>Malus</taxon>
    </lineage>
</organism>
<proteinExistence type="inferred from homology"/>
<dbReference type="EC" id="2.4.2.-" evidence="5"/>
<evidence type="ECO:0000256" key="7">
    <source>
        <dbReference type="SAM" id="MobiDB-lite"/>
    </source>
</evidence>
<dbReference type="InterPro" id="IPR005069">
    <property type="entry name" value="Nucl-diP-sugar_transferase"/>
</dbReference>
<keyword evidence="5" id="KW-0472">Membrane</keyword>
<evidence type="ECO:0000256" key="2">
    <source>
        <dbReference type="ARBA" id="ARBA00008140"/>
    </source>
</evidence>
<evidence type="ECO:0000259" key="8">
    <source>
        <dbReference type="PROSITE" id="PS51858"/>
    </source>
</evidence>
<comment type="subcellular location">
    <subcellularLocation>
        <location evidence="5">Golgi apparatus membrane</location>
        <topology evidence="5">Single-pass type II membrane protein</topology>
    </subcellularLocation>
</comment>
<dbReference type="SUPFAM" id="SSF46565">
    <property type="entry name" value="Chaperone J-domain"/>
    <property type="match status" value="1"/>
</dbReference>
<dbReference type="GO" id="GO:0016757">
    <property type="term" value="F:glycosyltransferase activity"/>
    <property type="evidence" value="ECO:0007669"/>
    <property type="project" value="UniProtKB-KW"/>
</dbReference>
<keyword evidence="5" id="KW-0808">Transferase</keyword>
<protein>
    <recommendedName>
        <fullName evidence="5">Glycosyltransferase</fullName>
        <ecNumber evidence="5">2.4.2.-</ecNumber>
    </recommendedName>
</protein>
<keyword evidence="6" id="KW-0175">Coiled coil</keyword>
<feature type="region of interest" description="Disordered" evidence="7">
    <location>
        <begin position="850"/>
        <end position="915"/>
    </location>
</feature>
<keyword evidence="5" id="KW-0735">Signal-anchor</keyword>
<name>A0A498J7S2_MALDO</name>
<feature type="region of interest" description="Disordered" evidence="7">
    <location>
        <begin position="1005"/>
        <end position="1043"/>
    </location>
</feature>
<dbReference type="Gene3D" id="1.10.287.110">
    <property type="entry name" value="DnaJ domain"/>
    <property type="match status" value="1"/>
</dbReference>
<dbReference type="Gene3D" id="3.90.1720.30">
    <property type="entry name" value="PPPDE domains"/>
    <property type="match status" value="1"/>
</dbReference>
<feature type="coiled-coil region" evidence="6">
    <location>
        <begin position="75"/>
        <end position="109"/>
    </location>
</feature>
<feature type="compositionally biased region" description="Polar residues" evidence="7">
    <location>
        <begin position="890"/>
        <end position="909"/>
    </location>
</feature>
<comment type="caution">
    <text evidence="9">The sequence shown here is derived from an EMBL/GenBank/DDBJ whole genome shotgun (WGS) entry which is preliminary data.</text>
</comment>
<keyword evidence="3" id="KW-0645">Protease</keyword>
<feature type="transmembrane region" description="Helical" evidence="5">
    <location>
        <begin position="21"/>
        <end position="41"/>
    </location>
</feature>
<evidence type="ECO:0000313" key="10">
    <source>
        <dbReference type="Proteomes" id="UP000290289"/>
    </source>
</evidence>
<dbReference type="FunFam" id="1.10.287.110:FF:000043">
    <property type="entry name" value="J-domain protein required for chloroplast accumulation response 1"/>
    <property type="match status" value="1"/>
</dbReference>
<evidence type="ECO:0000256" key="6">
    <source>
        <dbReference type="SAM" id="Coils"/>
    </source>
</evidence>
<keyword evidence="5" id="KW-0812">Transmembrane</keyword>
<dbReference type="InterPro" id="IPR008580">
    <property type="entry name" value="PPPDE_dom"/>
</dbReference>
<dbReference type="EMBL" id="RDQH01000334">
    <property type="protein sequence ID" value="RXH91216.1"/>
    <property type="molecule type" value="Genomic_DNA"/>
</dbReference>
<comment type="similarity">
    <text evidence="2">Belongs to the DeSI family.</text>
</comment>
<dbReference type="STRING" id="3750.A0A498J7S2"/>
<sequence>MMAVRREGSLMRDKTQSFRGSRIVTAIVIGILLGSVVAYLFPHGFLSSDRPIQNRRFGKSDLQVSSSQCESTERITSLRSDIASLSDKNDELKKEVQELTEKLRLSEQGKDLAHEQFSVLGKPHKAGPFGTVKGLRTNPTVVPDESVNPRLAKILEEVAVQKELIVALANSNVKVMLEVWFTSIKKVGITNYLVVGLDDEIEEFCKANDVPVYKRDSDEGIDPIAKKGGNHAVSGLKFRILREFLQLGYSVLLSDVDIVYLQNPFNHLYRDSDVESMTDGHNNYTAYGFNDVFDEPSMGWARYAHTMRIWVYNSGFFYIRPTLPAIELLDRVAERLSRPQKAWDQAVFNEELFFPSHPGYSGLHASKRTMDFYLFMNSKVLFKTVRKDANLKKLKPVILHVNYHPDKLPRMQAIMEFYFNGKQDALEPFPDVGTWLVIEMERFSQRESLLLGYSPQRAFVNSGSSSHTPTKNSDVDFHDVFGGPPRRWSVNDMRYSFSEATESSGLKGDADDDDDNDDRSGLNEKPVFGEGSVNRRRTQSDDFFDDIFNGNHSVSSSPRRLQRDPFASAPGSRVLSPAHPLLHKTEPSAASSLPAQFSLPAGFSKGLVELPRSRSLSRFSNRAIQSHDKSRNDIRSSTRRSSSYQHSSPVGEGSSSLATSDKVDTGGNSEKDSKSSENATSSSPFQFHLSIYKWASKGVPMVMPLRGWNGSRVQKRTKNEEGSSTNECAATESPLNDARSPTVELIKQENELLVDETTPDKVDPRQFVEEAVLPVAESETFSSLRDTAEDVSSNTISFHKSEDIEPHPLHQTASSEDRQKEIPVLMEQVHKPDLNHVPSFFFDEDLQQGNDEVTKSSGKKESVVKGTKKSSVDVGTNKTAKHQHLKRSYSTKVEVNKASFQGSPKNSGDNLRRSKVKGKVKDLVKMFNQEVLCKPTYDGSDLGSQSYGMKEKGGFKAENEASFTATKMNKDLPKSDVKNTFSDAPVMMKEDLQQLEKENIEAKTAPYTHNNAPAQDTPASSTGSARNGSNATVEDADESSHENFQMKEITQDEEKEPQPQPVNNHEELQAIDAKILQWSRGKEGNIRSLLTTMQIVLWPESGWKTVPLVDIIEGNSVKRAYQRALLCLHPDKLRQKGAASHHKYLAAKVFDVLQKRWRSVAPLQLKNKSAGRFCLFPKSKSDSAESGKAPVYLNVYDLTPMNGYVYWAGFGIFHSGVEVHGVEYAFGAHDYPTSGVFEVEPRQCPGFKFRRSILIGTTGLDPTQVREFMERHSLSYNGDTYHLIVKNCNHFCRDICRRLTGKSIPKWVNRLARIGSVCNCILPESLKISDVQHDPNCQPYDSDKRSLRSAFSCVSSISMRQKQLSSSSLFLQSPLKGCLPPWELRRSLNGSLKERKDQIEIHRHTSELYNGETKSQPTYIPAKLVDINRLPPTRSLLR</sequence>
<keyword evidence="5" id="KW-0328">Glycosyltransferase</keyword>
<dbReference type="InterPro" id="IPR029044">
    <property type="entry name" value="Nucleotide-diphossugar_trans"/>
</dbReference>
<feature type="domain" description="PPPDE" evidence="8">
    <location>
        <begin position="1189"/>
        <end position="1326"/>
    </location>
</feature>
<evidence type="ECO:0000256" key="1">
    <source>
        <dbReference type="ARBA" id="ARBA00007033"/>
    </source>
</evidence>
<accession>A0A498J7S2</accession>
<keyword evidence="10" id="KW-1185">Reference proteome</keyword>
<reference evidence="9 10" key="1">
    <citation type="submission" date="2018-10" db="EMBL/GenBank/DDBJ databases">
        <title>A high-quality apple genome assembly.</title>
        <authorList>
            <person name="Hu J."/>
        </authorList>
    </citation>
    <scope>NUCLEOTIDE SEQUENCE [LARGE SCALE GENOMIC DNA]</scope>
    <source>
        <strain evidence="10">cv. HFTH1</strain>
        <tissue evidence="9">Young leaf</tissue>
    </source>
</reference>
<feature type="region of interest" description="Disordered" evidence="7">
    <location>
        <begin position="710"/>
        <end position="740"/>
    </location>
</feature>
<dbReference type="InterPro" id="IPR044290">
    <property type="entry name" value="RRA1/2/3"/>
</dbReference>
<keyword evidence="5" id="KW-0961">Cell wall biogenesis/degradation</keyword>
<feature type="compositionally biased region" description="Basic residues" evidence="7">
    <location>
        <begin position="879"/>
        <end position="889"/>
    </location>
</feature>
<keyword evidence="5" id="KW-1133">Transmembrane helix</keyword>
<feature type="region of interest" description="Disordered" evidence="7">
    <location>
        <begin position="619"/>
        <end position="682"/>
    </location>
</feature>
<feature type="region of interest" description="Disordered" evidence="7">
    <location>
        <begin position="548"/>
        <end position="579"/>
    </location>
</feature>
<dbReference type="GO" id="GO:0071555">
    <property type="term" value="P:cell wall organization"/>
    <property type="evidence" value="ECO:0007669"/>
    <property type="project" value="UniProtKB-KW"/>
</dbReference>
<dbReference type="PANTHER" id="PTHR46581:SF12">
    <property type="entry name" value="GLYCOSYLTRANSFERASE"/>
    <property type="match status" value="1"/>
</dbReference>
<dbReference type="GO" id="GO:0000139">
    <property type="term" value="C:Golgi membrane"/>
    <property type="evidence" value="ECO:0007669"/>
    <property type="project" value="UniProtKB-SubCell"/>
</dbReference>
<dbReference type="Pfam" id="PF03407">
    <property type="entry name" value="Nucleotid_trans"/>
    <property type="match status" value="1"/>
</dbReference>
<feature type="compositionally biased region" description="Polar residues" evidence="7">
    <location>
        <begin position="550"/>
        <end position="559"/>
    </location>
</feature>
<dbReference type="SMART" id="SM01179">
    <property type="entry name" value="DUF862"/>
    <property type="match status" value="1"/>
</dbReference>
<keyword evidence="4" id="KW-0378">Hydrolase</keyword>
<evidence type="ECO:0000256" key="4">
    <source>
        <dbReference type="ARBA" id="ARBA00022801"/>
    </source>
</evidence>
<feature type="compositionally biased region" description="Low complexity" evidence="7">
    <location>
        <begin position="639"/>
        <end position="648"/>
    </location>
</feature>
<dbReference type="SUPFAM" id="SSF53448">
    <property type="entry name" value="Nucleotide-diphospho-sugar transferases"/>
    <property type="match status" value="1"/>
</dbReference>
<dbReference type="Pfam" id="PF05903">
    <property type="entry name" value="Peptidase_C97"/>
    <property type="match status" value="1"/>
</dbReference>
<comment type="similarity">
    <text evidence="1 5">Belongs to the glycosyltransferase 77 family.</text>
</comment>
<feature type="compositionally biased region" description="Basic and acidic residues" evidence="7">
    <location>
        <begin position="852"/>
        <end position="863"/>
    </location>
</feature>
<dbReference type="GO" id="GO:0080147">
    <property type="term" value="P:root hair cell development"/>
    <property type="evidence" value="ECO:0007669"/>
    <property type="project" value="InterPro"/>
</dbReference>
<feature type="compositionally biased region" description="Polar residues" evidence="7">
    <location>
        <begin position="1007"/>
        <end position="1032"/>
    </location>
</feature>
<gene>
    <name evidence="9" type="ORF">DVH24_020239</name>
</gene>
<dbReference type="PROSITE" id="PS51858">
    <property type="entry name" value="PPPDE"/>
    <property type="match status" value="1"/>
</dbReference>
<evidence type="ECO:0000256" key="5">
    <source>
        <dbReference type="RuleBase" id="RU363055"/>
    </source>
</evidence>
<feature type="compositionally biased region" description="Basic and acidic residues" evidence="7">
    <location>
        <begin position="625"/>
        <end position="636"/>
    </location>
</feature>